<proteinExistence type="predicted"/>
<organism evidence="2 3">
    <name type="scientific">Nezara viridula</name>
    <name type="common">Southern green stink bug</name>
    <name type="synonym">Cimex viridulus</name>
    <dbReference type="NCBI Taxonomy" id="85310"/>
    <lineage>
        <taxon>Eukaryota</taxon>
        <taxon>Metazoa</taxon>
        <taxon>Ecdysozoa</taxon>
        <taxon>Arthropoda</taxon>
        <taxon>Hexapoda</taxon>
        <taxon>Insecta</taxon>
        <taxon>Pterygota</taxon>
        <taxon>Neoptera</taxon>
        <taxon>Paraneoptera</taxon>
        <taxon>Hemiptera</taxon>
        <taxon>Heteroptera</taxon>
        <taxon>Panheteroptera</taxon>
        <taxon>Pentatomomorpha</taxon>
        <taxon>Pentatomoidea</taxon>
        <taxon>Pentatomidae</taxon>
        <taxon>Pentatominae</taxon>
        <taxon>Nezara</taxon>
    </lineage>
</organism>
<accession>A0A9P0HQY8</accession>
<keyword evidence="1" id="KW-0472">Membrane</keyword>
<feature type="transmembrane region" description="Helical" evidence="1">
    <location>
        <begin position="58"/>
        <end position="78"/>
    </location>
</feature>
<feature type="transmembrane region" description="Helical" evidence="1">
    <location>
        <begin position="20"/>
        <end position="43"/>
    </location>
</feature>
<evidence type="ECO:0000313" key="3">
    <source>
        <dbReference type="Proteomes" id="UP001152798"/>
    </source>
</evidence>
<keyword evidence="3" id="KW-1185">Reference proteome</keyword>
<reference evidence="2" key="1">
    <citation type="submission" date="2022-01" db="EMBL/GenBank/DDBJ databases">
        <authorList>
            <person name="King R."/>
        </authorList>
    </citation>
    <scope>NUCLEOTIDE SEQUENCE</scope>
</reference>
<keyword evidence="1" id="KW-0812">Transmembrane</keyword>
<gene>
    <name evidence="2" type="ORF">NEZAVI_LOCUS14565</name>
</gene>
<evidence type="ECO:0000313" key="2">
    <source>
        <dbReference type="EMBL" id="CAH1406679.1"/>
    </source>
</evidence>
<dbReference type="EMBL" id="OV725082">
    <property type="protein sequence ID" value="CAH1406679.1"/>
    <property type="molecule type" value="Genomic_DNA"/>
</dbReference>
<protein>
    <submittedName>
        <fullName evidence="2">Uncharacterized protein</fullName>
    </submittedName>
</protein>
<keyword evidence="1" id="KW-1133">Transmembrane helix</keyword>
<dbReference type="Proteomes" id="UP001152798">
    <property type="component" value="Chromosome 6"/>
</dbReference>
<dbReference type="AlphaFoldDB" id="A0A9P0HQY8"/>
<evidence type="ECO:0000256" key="1">
    <source>
        <dbReference type="SAM" id="Phobius"/>
    </source>
</evidence>
<name>A0A9P0HQY8_NEZVI</name>
<sequence length="183" mass="20825">MGQVYEDSRRFRRGLSIWKYKTLIVLPFPLVLFMETTLFFSVIMDAVTRPNIDWVDKIGEFCFAINTLIFCLTAYLLMDDMDKLSVSADFCNDTDRDWLLPAASSEVRYQRQQELLRTLHLQALGPFPSAGSADHPPALLLPGVMLLLPVLRIRSTDGIHDECIQCLSISDQAGRNILLDSQR</sequence>
<dbReference type="OrthoDB" id="10460441at2759"/>